<accession>A0A1J4JYA1</accession>
<feature type="compositionally biased region" description="Basic residues" evidence="1">
    <location>
        <begin position="1"/>
        <end position="13"/>
    </location>
</feature>
<evidence type="ECO:0000256" key="1">
    <source>
        <dbReference type="SAM" id="MobiDB-lite"/>
    </source>
</evidence>
<dbReference type="OrthoDB" id="10342504at2759"/>
<feature type="region of interest" description="Disordered" evidence="1">
    <location>
        <begin position="1"/>
        <end position="22"/>
    </location>
</feature>
<dbReference type="GeneID" id="94827811"/>
<sequence>MSKAGGKKTKKSSFAHDQKPTERQQFSAFIQRVIRQFELTNNSPVRFADIADCDKRRQSDLFNILDALEVFNHVSDKLIIWRGFSSTTAAFVRYGVQNEIRSHTESIVEIFSVGQSPSLGTLVNRFISLYIFLGVNSLNIREVVNLMATSQEHSRKILRRLYLVVFVLEQCGVIEHGFAYSNYSIKQPLDVIITAIFQEVPRLRQFPDGSIEALLNRLDDVYIRNLHRRRADLYQQAVERFNTNHFNNS</sequence>
<reference evidence="2" key="1">
    <citation type="submission" date="2016-10" db="EMBL/GenBank/DDBJ databases">
        <authorList>
            <person name="Benchimol M."/>
            <person name="Almeida L.G."/>
            <person name="Vasconcelos A.T."/>
            <person name="Perreira-Neves A."/>
            <person name="Rosa I.A."/>
            <person name="Tasca T."/>
            <person name="Bogo M.R."/>
            <person name="de Souza W."/>
        </authorList>
    </citation>
    <scope>NUCLEOTIDE SEQUENCE [LARGE SCALE GENOMIC DNA]</scope>
    <source>
        <strain evidence="2">K</strain>
    </source>
</reference>
<dbReference type="EMBL" id="MLAK01000804">
    <property type="protein sequence ID" value="OHT04137.1"/>
    <property type="molecule type" value="Genomic_DNA"/>
</dbReference>
<protein>
    <recommendedName>
        <fullName evidence="4">E2F/DP family winged-helix DNA-binding domain-containing protein</fullName>
    </recommendedName>
</protein>
<organism evidence="2 3">
    <name type="scientific">Tritrichomonas foetus</name>
    <dbReference type="NCBI Taxonomy" id="1144522"/>
    <lineage>
        <taxon>Eukaryota</taxon>
        <taxon>Metamonada</taxon>
        <taxon>Parabasalia</taxon>
        <taxon>Tritrichomonadida</taxon>
        <taxon>Tritrichomonadidae</taxon>
        <taxon>Tritrichomonas</taxon>
    </lineage>
</organism>
<evidence type="ECO:0000313" key="2">
    <source>
        <dbReference type="EMBL" id="OHT04137.1"/>
    </source>
</evidence>
<gene>
    <name evidence="2" type="ORF">TRFO_06450</name>
</gene>
<evidence type="ECO:0008006" key="4">
    <source>
        <dbReference type="Google" id="ProtNLM"/>
    </source>
</evidence>
<proteinExistence type="predicted"/>
<name>A0A1J4JYA1_9EUKA</name>
<dbReference type="Proteomes" id="UP000179807">
    <property type="component" value="Unassembled WGS sequence"/>
</dbReference>
<evidence type="ECO:0000313" key="3">
    <source>
        <dbReference type="Proteomes" id="UP000179807"/>
    </source>
</evidence>
<dbReference type="VEuPathDB" id="TrichDB:TRFO_06450"/>
<dbReference type="AlphaFoldDB" id="A0A1J4JYA1"/>
<dbReference type="RefSeq" id="XP_068357273.1">
    <property type="nucleotide sequence ID" value="XM_068493107.1"/>
</dbReference>
<keyword evidence="3" id="KW-1185">Reference proteome</keyword>
<comment type="caution">
    <text evidence="2">The sequence shown here is derived from an EMBL/GenBank/DDBJ whole genome shotgun (WGS) entry which is preliminary data.</text>
</comment>